<dbReference type="KEGG" id="bor:COCMIDRAFT_95111"/>
<keyword evidence="7" id="KW-1185">Reference proteome</keyword>
<evidence type="ECO:0000313" key="6">
    <source>
        <dbReference type="EMBL" id="EUC45616.1"/>
    </source>
</evidence>
<dbReference type="InterPro" id="IPR035965">
    <property type="entry name" value="PAS-like_dom_sf"/>
</dbReference>
<dbReference type="PRINTS" id="PR00344">
    <property type="entry name" value="BCTRLSENSOR"/>
</dbReference>
<keyword evidence="1 2" id="KW-0597">Phosphoprotein</keyword>
<dbReference type="SMART" id="SM00388">
    <property type="entry name" value="HisKA"/>
    <property type="match status" value="1"/>
</dbReference>
<dbReference type="EMBL" id="KI963981">
    <property type="protein sequence ID" value="EUC45616.1"/>
    <property type="molecule type" value="Genomic_DNA"/>
</dbReference>
<dbReference type="Pfam" id="PF13188">
    <property type="entry name" value="PAS_8"/>
    <property type="match status" value="1"/>
</dbReference>
<evidence type="ECO:0000259" key="5">
    <source>
        <dbReference type="PROSITE" id="PS50110"/>
    </source>
</evidence>
<evidence type="ECO:0008006" key="8">
    <source>
        <dbReference type="Google" id="ProtNLM"/>
    </source>
</evidence>
<dbReference type="PANTHER" id="PTHR43719">
    <property type="entry name" value="TWO-COMPONENT HISTIDINE KINASE"/>
    <property type="match status" value="1"/>
</dbReference>
<dbReference type="InterPro" id="IPR000014">
    <property type="entry name" value="PAS"/>
</dbReference>
<dbReference type="eggNOG" id="KOG0519">
    <property type="taxonomic scope" value="Eukaryota"/>
</dbReference>
<organism evidence="6 7">
    <name type="scientific">Bipolaris oryzae ATCC 44560</name>
    <dbReference type="NCBI Taxonomy" id="930090"/>
    <lineage>
        <taxon>Eukaryota</taxon>
        <taxon>Fungi</taxon>
        <taxon>Dikarya</taxon>
        <taxon>Ascomycota</taxon>
        <taxon>Pezizomycotina</taxon>
        <taxon>Dothideomycetes</taxon>
        <taxon>Pleosporomycetidae</taxon>
        <taxon>Pleosporales</taxon>
        <taxon>Pleosporineae</taxon>
        <taxon>Pleosporaceae</taxon>
        <taxon>Bipolaris</taxon>
    </lineage>
</organism>
<feature type="modified residue" description="4-aspartylphosphate" evidence="2">
    <location>
        <position position="1167"/>
    </location>
</feature>
<dbReference type="Gene3D" id="3.40.50.2300">
    <property type="match status" value="1"/>
</dbReference>
<dbReference type="RefSeq" id="XP_007687908.1">
    <property type="nucleotide sequence ID" value="XM_007689718.1"/>
</dbReference>
<dbReference type="CDD" id="cd00130">
    <property type="entry name" value="PAS"/>
    <property type="match status" value="1"/>
</dbReference>
<dbReference type="Gene3D" id="1.10.287.130">
    <property type="match status" value="1"/>
</dbReference>
<sequence length="1249" mass="140215">MVRPPRTLDSMDSQVPENPLRTAPPVLPKKGRQDGALNRLDTSSLPQLLDMDNRPTFVLNIENHVCGNQLAVRPIFCNAALRRQEQLFLKVIGSAREDSEDSDRGATYEEFRKWATTIRKFRDSRDIFPLAIEYAKFVWTVFCIQPNWRVIAGHPVFRDEDIPGRGPLWTSAPESEKKWRGVRVRDDKQGLASAAAIPTHGILENAQNPESSQINNGLEEEKSSTPSVSAVTLTALECSVPDWTAAHPKGVLSDHLKFVRSIDWSKTSLGAMNTWTIQFREIICLVMRNPHPSSVFWGEDLIMLYNESHRDIIAGDKHPALMGTGFTGPFHEMWDSVSTTMRESARTGQAQLNLNQMLPIIRHGYLEEAFFTWSFVGIHTLTHSVMCRLHDFYMNAFDTTIESLRGRRMELLRYLGERLNATRTVKEFWGRALDGLAHNDYDVPFALLYSIVDAEDIDHSSLEAPDTSPGLVKTCIVEGSIGVPRGHQACPERFSLTESDDTLISAFIQATRTLEPLMLHVENGTLPRSLLEIVEWRGYKDPCREAMILPLRPTNADNVCALLLLGINPRRAYDKEYESFTSMLNRQIATSLASVLLFEDEVRRSKRAAEVAALQREELSQQLQLQTSRMRRMTEISPLGMCLFDAEAHLLEANERFFEMTGVSHDTIGNFMPDGVLAEQSVEAAKNMWDELISTHKPTSRELQYAFPRFQAKDIDGEPIEFWFLASCQPELSPEGELISVMGTVTDISHLKWAQGLQERRLREAEEAKRQQNEFIDITSHEMRNPLSAILISADDIGDTLSAHQFSCDEDRNIAKSCIEAANNIALCVQHQKSIVDDILTVSKLDSNLLRMTPIPSQPAAVVERAIAMLRPEVVAKSTDLEFKPHSSLQELNIDWVMLDSSRLLQIIVNLITNAIKFTQDRPKRSIVIHICARAEKADFELPNGFEFVPQRTKFTDCGNGDDWGTGSPVFLLFQVQDTGCGLTPEQKKLLFEKFAQASPRTHGKYGGSGLGLFISRQLAELHGGQIGCTSQAGIGSTFGFYLKSRRMTSEDCRILEERARKSPNTEIPAFCLRNAPQAFPPMHNQSQPSSSSTHNNHSEQTNRLTQQLHVLVVEDNHLNQKVLCKQLAKAGCITATADNGVQALDYIAKTQLCDPNGVPLSMVLMDCEMPEMDGLTCCRKVREMEQRGQVVGHIPIIAVTANIRCGQIDEARASGMDDVIGKPFRIPELLEKMMELLKRLEGERGGKN</sequence>
<dbReference type="Pfam" id="PF00512">
    <property type="entry name" value="HisKA"/>
    <property type="match status" value="1"/>
</dbReference>
<dbReference type="InterPro" id="IPR001789">
    <property type="entry name" value="Sig_transdc_resp-reg_receiver"/>
</dbReference>
<feature type="domain" description="Response regulatory" evidence="5">
    <location>
        <begin position="1110"/>
        <end position="1238"/>
    </location>
</feature>
<dbReference type="SUPFAM" id="SSF47384">
    <property type="entry name" value="Homodimeric domain of signal transducing histidine kinase"/>
    <property type="match status" value="1"/>
</dbReference>
<evidence type="ECO:0000259" key="4">
    <source>
        <dbReference type="PROSITE" id="PS50109"/>
    </source>
</evidence>
<dbReference type="SUPFAM" id="SSF52172">
    <property type="entry name" value="CheY-like"/>
    <property type="match status" value="1"/>
</dbReference>
<protein>
    <recommendedName>
        <fullName evidence="8">Histidine kinase</fullName>
    </recommendedName>
</protein>
<dbReference type="PANTHER" id="PTHR43719:SF30">
    <property type="entry name" value="TWO-COMPONENT SYSTEM RESPONSE REGULATOR"/>
    <property type="match status" value="1"/>
</dbReference>
<dbReference type="InterPro" id="IPR036097">
    <property type="entry name" value="HisK_dim/P_sf"/>
</dbReference>
<evidence type="ECO:0000256" key="3">
    <source>
        <dbReference type="SAM" id="MobiDB-lite"/>
    </source>
</evidence>
<dbReference type="CDD" id="cd17546">
    <property type="entry name" value="REC_hyHK_CKI1_RcsC-like"/>
    <property type="match status" value="1"/>
</dbReference>
<feature type="domain" description="Histidine kinase" evidence="4">
    <location>
        <begin position="778"/>
        <end position="1047"/>
    </location>
</feature>
<dbReference type="Gene3D" id="3.30.450.20">
    <property type="entry name" value="PAS domain"/>
    <property type="match status" value="1"/>
</dbReference>
<dbReference type="Gene3D" id="3.30.565.10">
    <property type="entry name" value="Histidine kinase-like ATPase, C-terminal domain"/>
    <property type="match status" value="1"/>
</dbReference>
<reference evidence="6 7" key="1">
    <citation type="journal article" date="2013" name="PLoS Genet.">
        <title>Comparative genome structure, secondary metabolite, and effector coding capacity across Cochliobolus pathogens.</title>
        <authorList>
            <person name="Condon B.J."/>
            <person name="Leng Y."/>
            <person name="Wu D."/>
            <person name="Bushley K.E."/>
            <person name="Ohm R.A."/>
            <person name="Otillar R."/>
            <person name="Martin J."/>
            <person name="Schackwitz W."/>
            <person name="Grimwood J."/>
            <person name="MohdZainudin N."/>
            <person name="Xue C."/>
            <person name="Wang R."/>
            <person name="Manning V.A."/>
            <person name="Dhillon B."/>
            <person name="Tu Z.J."/>
            <person name="Steffenson B.J."/>
            <person name="Salamov A."/>
            <person name="Sun H."/>
            <person name="Lowry S."/>
            <person name="LaButti K."/>
            <person name="Han J."/>
            <person name="Copeland A."/>
            <person name="Lindquist E."/>
            <person name="Barry K."/>
            <person name="Schmutz J."/>
            <person name="Baker S.E."/>
            <person name="Ciuffetti L.M."/>
            <person name="Grigoriev I.V."/>
            <person name="Zhong S."/>
            <person name="Turgeon B.G."/>
        </authorList>
    </citation>
    <scope>NUCLEOTIDE SEQUENCE [LARGE SCALE GENOMIC DNA]</scope>
    <source>
        <strain evidence="6 7">ATCC 44560</strain>
    </source>
</reference>
<dbReference type="InterPro" id="IPR036890">
    <property type="entry name" value="HATPase_C_sf"/>
</dbReference>
<evidence type="ECO:0000256" key="2">
    <source>
        <dbReference type="PROSITE-ProRule" id="PRU00169"/>
    </source>
</evidence>
<dbReference type="Pfam" id="PF26131">
    <property type="entry name" value="PAS-like"/>
    <property type="match status" value="1"/>
</dbReference>
<dbReference type="GO" id="GO:0000155">
    <property type="term" value="F:phosphorelay sensor kinase activity"/>
    <property type="evidence" value="ECO:0007669"/>
    <property type="project" value="InterPro"/>
</dbReference>
<feature type="compositionally biased region" description="Polar residues" evidence="3">
    <location>
        <begin position="1084"/>
        <end position="1103"/>
    </location>
</feature>
<dbReference type="GeneID" id="19128587"/>
<name>W6ZPS5_COCMI</name>
<feature type="region of interest" description="Disordered" evidence="3">
    <location>
        <begin position="1079"/>
        <end position="1103"/>
    </location>
</feature>
<dbReference type="Proteomes" id="UP000054032">
    <property type="component" value="Unassembled WGS sequence"/>
</dbReference>
<dbReference type="SMART" id="SM00387">
    <property type="entry name" value="HATPase_c"/>
    <property type="match status" value="1"/>
</dbReference>
<dbReference type="InterPro" id="IPR004358">
    <property type="entry name" value="Sig_transdc_His_kin-like_C"/>
</dbReference>
<dbReference type="PROSITE" id="PS50109">
    <property type="entry name" value="HIS_KIN"/>
    <property type="match status" value="1"/>
</dbReference>
<dbReference type="Pfam" id="PF00072">
    <property type="entry name" value="Response_reg"/>
    <property type="match status" value="1"/>
</dbReference>
<dbReference type="OrthoDB" id="303614at2759"/>
<gene>
    <name evidence="6" type="ORF">COCMIDRAFT_95111</name>
</gene>
<dbReference type="HOGENOM" id="CLU_000445_82_4_1"/>
<dbReference type="CDD" id="cd16922">
    <property type="entry name" value="HATPase_EvgS-ArcB-TorS-like"/>
    <property type="match status" value="1"/>
</dbReference>
<dbReference type="SUPFAM" id="SSF55874">
    <property type="entry name" value="ATPase domain of HSP90 chaperone/DNA topoisomerase II/histidine kinase"/>
    <property type="match status" value="1"/>
</dbReference>
<accession>W6ZPS5</accession>
<proteinExistence type="predicted"/>
<dbReference type="InterPro" id="IPR005467">
    <property type="entry name" value="His_kinase_dom"/>
</dbReference>
<dbReference type="InterPro" id="IPR058846">
    <property type="entry name" value="PAS-like"/>
</dbReference>
<dbReference type="AlphaFoldDB" id="W6ZPS5"/>
<evidence type="ECO:0000256" key="1">
    <source>
        <dbReference type="ARBA" id="ARBA00022553"/>
    </source>
</evidence>
<evidence type="ECO:0000313" key="7">
    <source>
        <dbReference type="Proteomes" id="UP000054032"/>
    </source>
</evidence>
<dbReference type="SMART" id="SM00448">
    <property type="entry name" value="REC"/>
    <property type="match status" value="1"/>
</dbReference>
<dbReference type="Pfam" id="PF02518">
    <property type="entry name" value="HATPase_c"/>
    <property type="match status" value="1"/>
</dbReference>
<dbReference type="InterPro" id="IPR011006">
    <property type="entry name" value="CheY-like_superfamily"/>
</dbReference>
<dbReference type="PROSITE" id="PS50110">
    <property type="entry name" value="RESPONSE_REGULATORY"/>
    <property type="match status" value="1"/>
</dbReference>
<dbReference type="CDD" id="cd00082">
    <property type="entry name" value="HisKA"/>
    <property type="match status" value="1"/>
</dbReference>
<feature type="region of interest" description="Disordered" evidence="3">
    <location>
        <begin position="1"/>
        <end position="38"/>
    </location>
</feature>
<dbReference type="InterPro" id="IPR003661">
    <property type="entry name" value="HisK_dim/P_dom"/>
</dbReference>
<dbReference type="SUPFAM" id="SSF55785">
    <property type="entry name" value="PYP-like sensor domain (PAS domain)"/>
    <property type="match status" value="1"/>
</dbReference>
<dbReference type="InterPro" id="IPR003594">
    <property type="entry name" value="HATPase_dom"/>
</dbReference>
<dbReference type="NCBIfam" id="TIGR00229">
    <property type="entry name" value="sensory_box"/>
    <property type="match status" value="1"/>
</dbReference>
<dbReference type="InterPro" id="IPR050956">
    <property type="entry name" value="2C_system_His_kinase"/>
</dbReference>